<dbReference type="Gene3D" id="1.10.287.130">
    <property type="match status" value="1"/>
</dbReference>
<dbReference type="Proteomes" id="UP000823757">
    <property type="component" value="Unassembled WGS sequence"/>
</dbReference>
<gene>
    <name evidence="10" type="ORF">IAB91_05065</name>
</gene>
<dbReference type="CDD" id="cd00082">
    <property type="entry name" value="HisKA"/>
    <property type="match status" value="1"/>
</dbReference>
<evidence type="ECO:0000256" key="8">
    <source>
        <dbReference type="SAM" id="Phobius"/>
    </source>
</evidence>
<dbReference type="PROSITE" id="PS50109">
    <property type="entry name" value="HIS_KIN"/>
    <property type="match status" value="1"/>
</dbReference>
<keyword evidence="3" id="KW-0597">Phosphoprotein</keyword>
<comment type="catalytic activity">
    <reaction evidence="1">
        <text>ATP + protein L-histidine = ADP + protein N-phospho-L-histidine.</text>
        <dbReference type="EC" id="2.7.13.3"/>
    </reaction>
</comment>
<dbReference type="InterPro" id="IPR036890">
    <property type="entry name" value="HATPase_C_sf"/>
</dbReference>
<dbReference type="InterPro" id="IPR005467">
    <property type="entry name" value="His_kinase_dom"/>
</dbReference>
<dbReference type="EMBL" id="JADIMD010000077">
    <property type="protein sequence ID" value="MBO8474641.1"/>
    <property type="molecule type" value="Genomic_DNA"/>
</dbReference>
<dbReference type="InterPro" id="IPR003594">
    <property type="entry name" value="HATPase_dom"/>
</dbReference>
<dbReference type="AlphaFoldDB" id="A0A9D9IMR6"/>
<comment type="caution">
    <text evidence="10">The sequence shown here is derived from an EMBL/GenBank/DDBJ whole genome shotgun (WGS) entry which is preliminary data.</text>
</comment>
<dbReference type="Pfam" id="PF00512">
    <property type="entry name" value="HisKA"/>
    <property type="match status" value="1"/>
</dbReference>
<sequence>MNLSTKIILSLSAFVLVALGVWGTVFYYSFMGELTEEMDETLDDYSEDIIIWSLAGEPMPYSDAVAYNTFEIREVTPEYASANNRIRYWESITYIQSQDEDVPARNRTCIFRDAQDRYYELTVSVPTVERDSISEHILKWTVILYAVLLVAIIGIAHSVVRHSLRPLDALLKWFDSYTHGDSPGSMPVETRVVEFRKLSDVAKEAVARLESRNEEQKAFIGNVSHELQTPLSVCTARIEMLLSDPDLTQSQAEQLMKIDRSIRDLSRINKTLLMIHRIENDSFPESEKIDFSVLAVEGIELYSEIYASRNIDASLDVRSGFVFEMNRQLASMLMNNLLKNAFVHGNPGSKVKVDMSSEGFSVSNEGAVPLDRDKIFTRFYRRSSDKDGSTGLGLAIVHSICQSYGLGLEYFWKSGWHIFHISVSFQNRHVLLSPET</sequence>
<proteinExistence type="predicted"/>
<name>A0A9D9IMR6_9BACT</name>
<dbReference type="InterPro" id="IPR036097">
    <property type="entry name" value="HisK_dim/P_sf"/>
</dbReference>
<evidence type="ECO:0000256" key="6">
    <source>
        <dbReference type="ARBA" id="ARBA00022777"/>
    </source>
</evidence>
<evidence type="ECO:0000256" key="5">
    <source>
        <dbReference type="ARBA" id="ARBA00022692"/>
    </source>
</evidence>
<evidence type="ECO:0000256" key="1">
    <source>
        <dbReference type="ARBA" id="ARBA00000085"/>
    </source>
</evidence>
<organism evidence="10 11">
    <name type="scientific">Candidatus Cryptobacteroides faecigallinarum</name>
    <dbReference type="NCBI Taxonomy" id="2840763"/>
    <lineage>
        <taxon>Bacteria</taxon>
        <taxon>Pseudomonadati</taxon>
        <taxon>Bacteroidota</taxon>
        <taxon>Bacteroidia</taxon>
        <taxon>Bacteroidales</taxon>
        <taxon>Candidatus Cryptobacteroides</taxon>
    </lineage>
</organism>
<keyword evidence="4" id="KW-0808">Transferase</keyword>
<evidence type="ECO:0000256" key="7">
    <source>
        <dbReference type="ARBA" id="ARBA00022989"/>
    </source>
</evidence>
<reference evidence="10" key="1">
    <citation type="submission" date="2020-10" db="EMBL/GenBank/DDBJ databases">
        <authorList>
            <person name="Gilroy R."/>
        </authorList>
    </citation>
    <scope>NUCLEOTIDE SEQUENCE</scope>
    <source>
        <strain evidence="10">B1-13419</strain>
    </source>
</reference>
<dbReference type="GO" id="GO:0005886">
    <property type="term" value="C:plasma membrane"/>
    <property type="evidence" value="ECO:0007669"/>
    <property type="project" value="TreeGrafter"/>
</dbReference>
<feature type="domain" description="Histidine kinase" evidence="9">
    <location>
        <begin position="222"/>
        <end position="407"/>
    </location>
</feature>
<accession>A0A9D9IMR6</accession>
<keyword evidence="7 8" id="KW-1133">Transmembrane helix</keyword>
<dbReference type="Pfam" id="PF02518">
    <property type="entry name" value="HATPase_c"/>
    <property type="match status" value="1"/>
</dbReference>
<evidence type="ECO:0000313" key="10">
    <source>
        <dbReference type="EMBL" id="MBO8474641.1"/>
    </source>
</evidence>
<dbReference type="EC" id="2.7.13.3" evidence="2"/>
<reference evidence="10" key="2">
    <citation type="journal article" date="2021" name="PeerJ">
        <title>Extensive microbial diversity within the chicken gut microbiome revealed by metagenomics and culture.</title>
        <authorList>
            <person name="Gilroy R."/>
            <person name="Ravi A."/>
            <person name="Getino M."/>
            <person name="Pursley I."/>
            <person name="Horton D.L."/>
            <person name="Alikhan N.F."/>
            <person name="Baker D."/>
            <person name="Gharbi K."/>
            <person name="Hall N."/>
            <person name="Watson M."/>
            <person name="Adriaenssens E.M."/>
            <person name="Foster-Nyarko E."/>
            <person name="Jarju S."/>
            <person name="Secka A."/>
            <person name="Antonio M."/>
            <person name="Oren A."/>
            <person name="Chaudhuri R.R."/>
            <person name="La Ragione R."/>
            <person name="Hildebrand F."/>
            <person name="Pallen M.J."/>
        </authorList>
    </citation>
    <scope>NUCLEOTIDE SEQUENCE</scope>
    <source>
        <strain evidence="10">B1-13419</strain>
    </source>
</reference>
<dbReference type="SMART" id="SM00387">
    <property type="entry name" value="HATPase_c"/>
    <property type="match status" value="1"/>
</dbReference>
<feature type="transmembrane region" description="Helical" evidence="8">
    <location>
        <begin position="7"/>
        <end position="30"/>
    </location>
</feature>
<dbReference type="InterPro" id="IPR050428">
    <property type="entry name" value="TCS_sensor_his_kinase"/>
</dbReference>
<keyword evidence="8" id="KW-0472">Membrane</keyword>
<dbReference type="PANTHER" id="PTHR45436:SF5">
    <property type="entry name" value="SENSOR HISTIDINE KINASE TRCS"/>
    <property type="match status" value="1"/>
</dbReference>
<protein>
    <recommendedName>
        <fullName evidence="2">histidine kinase</fullName>
        <ecNumber evidence="2">2.7.13.3</ecNumber>
    </recommendedName>
</protein>
<dbReference type="Gene3D" id="3.30.565.10">
    <property type="entry name" value="Histidine kinase-like ATPase, C-terminal domain"/>
    <property type="match status" value="1"/>
</dbReference>
<evidence type="ECO:0000313" key="11">
    <source>
        <dbReference type="Proteomes" id="UP000823757"/>
    </source>
</evidence>
<dbReference type="PANTHER" id="PTHR45436">
    <property type="entry name" value="SENSOR HISTIDINE KINASE YKOH"/>
    <property type="match status" value="1"/>
</dbReference>
<dbReference type="GO" id="GO:0000155">
    <property type="term" value="F:phosphorelay sensor kinase activity"/>
    <property type="evidence" value="ECO:0007669"/>
    <property type="project" value="InterPro"/>
</dbReference>
<dbReference type="SMART" id="SM00388">
    <property type="entry name" value="HisKA"/>
    <property type="match status" value="1"/>
</dbReference>
<evidence type="ECO:0000256" key="3">
    <source>
        <dbReference type="ARBA" id="ARBA00022553"/>
    </source>
</evidence>
<evidence type="ECO:0000259" key="9">
    <source>
        <dbReference type="PROSITE" id="PS50109"/>
    </source>
</evidence>
<evidence type="ECO:0000256" key="4">
    <source>
        <dbReference type="ARBA" id="ARBA00022679"/>
    </source>
</evidence>
<dbReference type="InterPro" id="IPR003661">
    <property type="entry name" value="HisK_dim/P_dom"/>
</dbReference>
<dbReference type="SUPFAM" id="SSF55874">
    <property type="entry name" value="ATPase domain of HSP90 chaperone/DNA topoisomerase II/histidine kinase"/>
    <property type="match status" value="1"/>
</dbReference>
<dbReference type="SUPFAM" id="SSF47384">
    <property type="entry name" value="Homodimeric domain of signal transducing histidine kinase"/>
    <property type="match status" value="1"/>
</dbReference>
<keyword evidence="6 10" id="KW-0418">Kinase</keyword>
<evidence type="ECO:0000256" key="2">
    <source>
        <dbReference type="ARBA" id="ARBA00012438"/>
    </source>
</evidence>
<keyword evidence="5 8" id="KW-0812">Transmembrane</keyword>